<sequence>MFRAVLGLGESVPNSMNVDSEIAPIIAIKLIFKCKVNACYLHLCQSIWRKIQKTGLVKNWFDDKFRLSFRRLQALVFILISDVYLSQDSNKQNSSNSFSTILNYFEKNYIGRAGGKPRFEMELWILFGRVKNNIPRTNNDAESWLSRLKYDAVSENEFKKGKE</sequence>
<dbReference type="OrthoDB" id="6743849at2759"/>
<organism evidence="1 2">
    <name type="scientific">Brachionus plicatilis</name>
    <name type="common">Marine rotifer</name>
    <name type="synonym">Brachionus muelleri</name>
    <dbReference type="NCBI Taxonomy" id="10195"/>
    <lineage>
        <taxon>Eukaryota</taxon>
        <taxon>Metazoa</taxon>
        <taxon>Spiralia</taxon>
        <taxon>Gnathifera</taxon>
        <taxon>Rotifera</taxon>
        <taxon>Eurotatoria</taxon>
        <taxon>Monogononta</taxon>
        <taxon>Pseudotrocha</taxon>
        <taxon>Ploima</taxon>
        <taxon>Brachionidae</taxon>
        <taxon>Brachionus</taxon>
    </lineage>
</organism>
<keyword evidence="2" id="KW-1185">Reference proteome</keyword>
<name>A0A3M7RI92_BRAPC</name>
<accession>A0A3M7RI92</accession>
<proteinExistence type="predicted"/>
<dbReference type="Proteomes" id="UP000276133">
    <property type="component" value="Unassembled WGS sequence"/>
</dbReference>
<dbReference type="AlphaFoldDB" id="A0A3M7RI92"/>
<gene>
    <name evidence="1" type="ORF">BpHYR1_015002</name>
</gene>
<protein>
    <recommendedName>
        <fullName evidence="3">MULE transposase domain-containing protein</fullName>
    </recommendedName>
</protein>
<dbReference type="EMBL" id="REGN01003363">
    <property type="protein sequence ID" value="RNA23005.1"/>
    <property type="molecule type" value="Genomic_DNA"/>
</dbReference>
<reference evidence="1 2" key="1">
    <citation type="journal article" date="2018" name="Sci. Rep.">
        <title>Genomic signatures of local adaptation to the degree of environmental predictability in rotifers.</title>
        <authorList>
            <person name="Franch-Gras L."/>
            <person name="Hahn C."/>
            <person name="Garcia-Roger E.M."/>
            <person name="Carmona M.J."/>
            <person name="Serra M."/>
            <person name="Gomez A."/>
        </authorList>
    </citation>
    <scope>NUCLEOTIDE SEQUENCE [LARGE SCALE GENOMIC DNA]</scope>
    <source>
        <strain evidence="1">HYR1</strain>
    </source>
</reference>
<evidence type="ECO:0000313" key="1">
    <source>
        <dbReference type="EMBL" id="RNA23005.1"/>
    </source>
</evidence>
<evidence type="ECO:0000313" key="2">
    <source>
        <dbReference type="Proteomes" id="UP000276133"/>
    </source>
</evidence>
<evidence type="ECO:0008006" key="3">
    <source>
        <dbReference type="Google" id="ProtNLM"/>
    </source>
</evidence>
<comment type="caution">
    <text evidence="1">The sequence shown here is derived from an EMBL/GenBank/DDBJ whole genome shotgun (WGS) entry which is preliminary data.</text>
</comment>